<feature type="chain" id="PRO_5002803332" evidence="2">
    <location>
        <begin position="20"/>
        <end position="811"/>
    </location>
</feature>
<evidence type="ECO:0000256" key="2">
    <source>
        <dbReference type="SAM" id="SignalP"/>
    </source>
</evidence>
<dbReference type="InterPro" id="IPR007312">
    <property type="entry name" value="Phosphoesterase"/>
</dbReference>
<dbReference type="GO" id="GO:0016788">
    <property type="term" value="F:hydrolase activity, acting on ester bonds"/>
    <property type="evidence" value="ECO:0007669"/>
    <property type="project" value="InterPro"/>
</dbReference>
<evidence type="ECO:0000256" key="1">
    <source>
        <dbReference type="ARBA" id="ARBA00022801"/>
    </source>
</evidence>
<gene>
    <name evidence="4" type="ORF">CfE428DRAFT_5643</name>
</gene>
<sequence>MRPLHSLLLVSLFSCYAMAADPELPKANLLFNGWGLTPAGTHAEVSDLPLKMIIAPGGKMAVAVCAGYNNPGLALIDVASKKVAQFIPLPHTWNGLAFDQDGKRLFVSGGESGMVHVFGWENGKLEVRPAVTIDRAGVPLFVAGIAVQPGTGKVYLCNEANHEICVLNESTLAWEQAIPVGEHPHSCVFGADSRYLYVSDWGSRAVTVVDTKTGRRLRDLSVGIRPNDLAVAPDGRLFVACSGDNTVHVIQTRTLEKPGTDANSSRRLWDGTREIINTALYPDAPEGSTPDALAISPDGHTLFVANADNNAVMVVDISGSKNDENAKYAEKVSVVNGFIPVGWYPSALAVSPDNGTLLVGDGKGVANLGPSFPAGQPRPQPGEKVHFTHPGKLLQGDISFIPRPDNTQMSQYTAQVLKNCPFKPESMTQATTHSTSAIPDKVGAPCPIKYVLYIIKENRTYDQIFGDMTDAAGKPLGNGDPSITMYGEAVTPNHHQLARDYVLLDNLYCNGEVSVDGHSWCDAAIATDYNERSWILSYSSRKGHLPGNDEMETPSEGYLWDLCRRHGVSYKNYGEGAQRVPSINRGKWGAGRDKEKVDNWIADLKKAEETGKLPRFTIMSLGEDHTAGTTPGAHTPDAAVGSNDVALGKIVAAASHSKFWNEMAIFVIEDDAQNGPDHVDAHRTMGLVISPYVKRHSVDSTLYTTASMVRTMELILGLPPMTQYDGGATAMFTCFDQNASSEPYEVKTPKVDLEAKNTPSSPGAKRSAKMDFREYDRAPEDELNRILWAAAKGPEVPYPTPIHRVFIGSGN</sequence>
<keyword evidence="1" id="KW-0378">Hydrolase</keyword>
<keyword evidence="5" id="KW-1185">Reference proteome</keyword>
<dbReference type="PROSITE" id="PS51257">
    <property type="entry name" value="PROKAR_LIPOPROTEIN"/>
    <property type="match status" value="1"/>
</dbReference>
<evidence type="ECO:0000313" key="5">
    <source>
        <dbReference type="Proteomes" id="UP000005824"/>
    </source>
</evidence>
<dbReference type="SMART" id="SM00320">
    <property type="entry name" value="WD40"/>
    <property type="match status" value="2"/>
</dbReference>
<feature type="domain" description="SMP-30/Gluconolactonase/LRE-like region" evidence="3">
    <location>
        <begin position="58"/>
        <end position="199"/>
    </location>
</feature>
<accession>B4D9Q3</accession>
<comment type="caution">
    <text evidence="4">The sequence shown here is derived from an EMBL/GenBank/DDBJ whole genome shotgun (WGS) entry which is preliminary data.</text>
</comment>
<organism evidence="4 5">
    <name type="scientific">Chthoniobacter flavus Ellin428</name>
    <dbReference type="NCBI Taxonomy" id="497964"/>
    <lineage>
        <taxon>Bacteria</taxon>
        <taxon>Pseudomonadati</taxon>
        <taxon>Verrucomicrobiota</taxon>
        <taxon>Spartobacteria</taxon>
        <taxon>Chthoniobacterales</taxon>
        <taxon>Chthoniobacteraceae</taxon>
        <taxon>Chthoniobacter</taxon>
    </lineage>
</organism>
<dbReference type="InterPro" id="IPR001680">
    <property type="entry name" value="WD40_rpt"/>
</dbReference>
<feature type="signal peptide" evidence="2">
    <location>
        <begin position="1"/>
        <end position="19"/>
    </location>
</feature>
<dbReference type="Pfam" id="PF04185">
    <property type="entry name" value="Phosphoesterase"/>
    <property type="match status" value="1"/>
</dbReference>
<dbReference type="InParanoid" id="B4D9Q3"/>
<dbReference type="RefSeq" id="WP_006982964.1">
    <property type="nucleotide sequence ID" value="NZ_ABVL01000027.1"/>
</dbReference>
<dbReference type="Pfam" id="PF00400">
    <property type="entry name" value="WD40"/>
    <property type="match status" value="1"/>
</dbReference>
<dbReference type="Proteomes" id="UP000005824">
    <property type="component" value="Unassembled WGS sequence"/>
</dbReference>
<protein>
    <submittedName>
        <fullName evidence="4">40-residue YVTN family beta-propeller repeat protein</fullName>
    </submittedName>
</protein>
<dbReference type="PANTHER" id="PTHR47197:SF3">
    <property type="entry name" value="DIHYDRO-HEME D1 DEHYDROGENASE"/>
    <property type="match status" value="1"/>
</dbReference>
<keyword evidence="2" id="KW-0732">Signal</keyword>
<dbReference type="SUPFAM" id="SSF53649">
    <property type="entry name" value="Alkaline phosphatase-like"/>
    <property type="match status" value="1"/>
</dbReference>
<dbReference type="EMBL" id="ABVL01000027">
    <property type="protein sequence ID" value="EDY16834.1"/>
    <property type="molecule type" value="Genomic_DNA"/>
</dbReference>
<evidence type="ECO:0000313" key="4">
    <source>
        <dbReference type="EMBL" id="EDY16834.1"/>
    </source>
</evidence>
<dbReference type="SUPFAM" id="SSF51004">
    <property type="entry name" value="C-terminal (heme d1) domain of cytochrome cd1-nitrite reductase"/>
    <property type="match status" value="1"/>
</dbReference>
<dbReference type="InterPro" id="IPR017850">
    <property type="entry name" value="Alkaline_phosphatase_core_sf"/>
</dbReference>
<evidence type="ECO:0000259" key="3">
    <source>
        <dbReference type="Pfam" id="PF08450"/>
    </source>
</evidence>
<dbReference type="InterPro" id="IPR015943">
    <property type="entry name" value="WD40/YVTN_repeat-like_dom_sf"/>
</dbReference>
<reference evidence="4 5" key="1">
    <citation type="journal article" date="2011" name="J. Bacteriol.">
        <title>Genome sequence of Chthoniobacter flavus Ellin428, an aerobic heterotrophic soil bacterium.</title>
        <authorList>
            <person name="Kant R."/>
            <person name="van Passel M.W."/>
            <person name="Palva A."/>
            <person name="Lucas S."/>
            <person name="Lapidus A."/>
            <person name="Glavina Del Rio T."/>
            <person name="Dalin E."/>
            <person name="Tice H."/>
            <person name="Bruce D."/>
            <person name="Goodwin L."/>
            <person name="Pitluck S."/>
            <person name="Larimer F.W."/>
            <person name="Land M.L."/>
            <person name="Hauser L."/>
            <person name="Sangwan P."/>
            <person name="de Vos W.M."/>
            <person name="Janssen P.H."/>
            <person name="Smidt H."/>
        </authorList>
    </citation>
    <scope>NUCLEOTIDE SEQUENCE [LARGE SCALE GENOMIC DNA]</scope>
    <source>
        <strain evidence="4 5">Ellin428</strain>
    </source>
</reference>
<dbReference type="Gene3D" id="2.130.10.10">
    <property type="entry name" value="YVTN repeat-like/Quinoprotein amine dehydrogenase"/>
    <property type="match status" value="3"/>
</dbReference>
<dbReference type="AlphaFoldDB" id="B4D9Q3"/>
<dbReference type="InterPro" id="IPR011048">
    <property type="entry name" value="Haem_d1_sf"/>
</dbReference>
<proteinExistence type="predicted"/>
<dbReference type="InterPro" id="IPR013658">
    <property type="entry name" value="SGL"/>
</dbReference>
<dbReference type="STRING" id="497964.CfE428DRAFT_5643"/>
<dbReference type="Pfam" id="PF08450">
    <property type="entry name" value="SGL"/>
    <property type="match status" value="1"/>
</dbReference>
<dbReference type="eggNOG" id="COG3391">
    <property type="taxonomic scope" value="Bacteria"/>
</dbReference>
<name>B4D9Q3_9BACT</name>
<dbReference type="InterPro" id="IPR051200">
    <property type="entry name" value="Host-pathogen_enzymatic-act"/>
</dbReference>
<dbReference type="Gene3D" id="3.40.720.10">
    <property type="entry name" value="Alkaline Phosphatase, subunit A"/>
    <property type="match status" value="2"/>
</dbReference>
<dbReference type="PANTHER" id="PTHR47197">
    <property type="entry name" value="PROTEIN NIRF"/>
    <property type="match status" value="1"/>
</dbReference>